<dbReference type="Proteomes" id="UP000663828">
    <property type="component" value="Unassembled WGS sequence"/>
</dbReference>
<comment type="caution">
    <text evidence="2">The sequence shown here is derived from an EMBL/GenBank/DDBJ whole genome shotgun (WGS) entry which is preliminary data.</text>
</comment>
<dbReference type="EMBL" id="CAJNOR010000626">
    <property type="protein sequence ID" value="CAF0965959.1"/>
    <property type="molecule type" value="Genomic_DNA"/>
</dbReference>
<evidence type="ECO:0000313" key="2">
    <source>
        <dbReference type="EMBL" id="CAF0965959.1"/>
    </source>
</evidence>
<evidence type="ECO:0000259" key="1">
    <source>
        <dbReference type="Pfam" id="PF14033"/>
    </source>
</evidence>
<sequence length="547" mass="64489">MAATTASSEEKSSKFLPFNHFHPTEFLFKWITLEVFDEDILRTLRSDQRYRQTPQIEDYPCRVFLVDHQHDLSIRVWLKEQEAQVDTCSDYMYDTNDKKRMEPCWVCKWLDVDKNWMVDVEEVNDETTTTTPKPDFYRLHGDRYVEFGDGGRAFLAYPVWIHEQLPVSDSRRQRLTNTLYELNEKRQDHHPSPSPVEDIIDPDLLPYKPSSVFNRDRWIERRLKQLKKSDRALRTFKRDLSRGDYNDLSEHEQIRNCYQWVPSEFVIDKDGKVDILTPIHHLPVLTEYKHAYGDIAHIFHAMLPMFEKLKLIKLNNIQEQQRLQVIVKAQSYNLKAGMKYSGRWHTEGHTENIIAVGVYYLHVDDQLEGGALKFRPRYAPQEYYDGIQTDHCISSVQTGAAIVFSNSIPHRFQQIRNLTSDDGRRRTFLNFFIVDPNEPIPMSSNSIICAPKDVIVDTLQKWNAGRLPVVVRDEIYRLLKISSAWENENEAKEFRRHVRRAMMDEKSGWGWICWGNCGTTEFVRALCTWPTREREEARGPLNHTESE</sequence>
<dbReference type="InterPro" id="IPR049192">
    <property type="entry name" value="DUF4246_C"/>
</dbReference>
<dbReference type="PANTHER" id="PTHR33119:SF1">
    <property type="entry name" value="FE2OG DIOXYGENASE DOMAIN-CONTAINING PROTEIN"/>
    <property type="match status" value="1"/>
</dbReference>
<name>A0A814E845_ADIRI</name>
<dbReference type="InterPro" id="IPR025340">
    <property type="entry name" value="DUF4246"/>
</dbReference>
<evidence type="ECO:0000313" key="3">
    <source>
        <dbReference type="Proteomes" id="UP000663828"/>
    </source>
</evidence>
<dbReference type="AlphaFoldDB" id="A0A814E845"/>
<gene>
    <name evidence="2" type="ORF">XAT740_LOCUS11408</name>
</gene>
<dbReference type="Pfam" id="PF14033">
    <property type="entry name" value="DUF4246"/>
    <property type="match status" value="2"/>
</dbReference>
<feature type="domain" description="DUF4246" evidence="1">
    <location>
        <begin position="168"/>
        <end position="309"/>
    </location>
</feature>
<keyword evidence="3" id="KW-1185">Reference proteome</keyword>
<accession>A0A814E845</accession>
<feature type="domain" description="DUF4246" evidence="1">
    <location>
        <begin position="313"/>
        <end position="444"/>
    </location>
</feature>
<dbReference type="PANTHER" id="PTHR33119">
    <property type="entry name" value="IFI3P"/>
    <property type="match status" value="1"/>
</dbReference>
<reference evidence="2" key="1">
    <citation type="submission" date="2021-02" db="EMBL/GenBank/DDBJ databases">
        <authorList>
            <person name="Nowell W R."/>
        </authorList>
    </citation>
    <scope>NUCLEOTIDE SEQUENCE</scope>
</reference>
<proteinExistence type="predicted"/>
<organism evidence="2 3">
    <name type="scientific">Adineta ricciae</name>
    <name type="common">Rotifer</name>
    <dbReference type="NCBI Taxonomy" id="249248"/>
    <lineage>
        <taxon>Eukaryota</taxon>
        <taxon>Metazoa</taxon>
        <taxon>Spiralia</taxon>
        <taxon>Gnathifera</taxon>
        <taxon>Rotifera</taxon>
        <taxon>Eurotatoria</taxon>
        <taxon>Bdelloidea</taxon>
        <taxon>Adinetida</taxon>
        <taxon>Adinetidae</taxon>
        <taxon>Adineta</taxon>
    </lineage>
</organism>
<protein>
    <recommendedName>
        <fullName evidence="1">DUF4246 domain-containing protein</fullName>
    </recommendedName>
</protein>